<feature type="domain" description="Siphovirus-type tail component RIFT-related" evidence="1">
    <location>
        <begin position="26"/>
        <end position="98"/>
    </location>
</feature>
<dbReference type="InterPro" id="IPR008841">
    <property type="entry name" value="Siphovirus-type_tail_N"/>
</dbReference>
<evidence type="ECO:0000259" key="1">
    <source>
        <dbReference type="Pfam" id="PF05709"/>
    </source>
</evidence>
<protein>
    <submittedName>
        <fullName evidence="2">Tail component protein</fullName>
    </submittedName>
</protein>
<proteinExistence type="predicted"/>
<evidence type="ECO:0000313" key="3">
    <source>
        <dbReference type="Proteomes" id="UP000011769"/>
    </source>
</evidence>
<dbReference type="NCBIfam" id="TIGR01633">
    <property type="entry name" value="phi3626_gp14_N"/>
    <property type="match status" value="1"/>
</dbReference>
<dbReference type="RefSeq" id="WP_003108650.1">
    <property type="nucleotide sequence ID" value="NZ_ALYM01000008.1"/>
</dbReference>
<reference evidence="2 3" key="1">
    <citation type="journal article" date="2013" name="PLoS ONE">
        <title>Comparative Genomic Characterization of Three Streptococcus parauberis Strains in Fish Pathogen, as Assessed by Wide-Genome Analyses.</title>
        <authorList>
            <person name="Nho S.W."/>
            <person name="Hikima J."/>
            <person name="Park S.B."/>
            <person name="Jang H.B."/>
            <person name="Cha I.S."/>
            <person name="Yasuike M."/>
            <person name="Nakamura Y."/>
            <person name="Fujiwara A."/>
            <person name="Sano M."/>
            <person name="Kanai K."/>
            <person name="Kondo H."/>
            <person name="Hirono I."/>
            <person name="Takeyama H."/>
            <person name="Aoki T."/>
            <person name="Jung T.S."/>
        </authorList>
    </citation>
    <scope>NUCLEOTIDE SEQUENCE [LARGE SCALE GENOMIC DNA]</scope>
    <source>
        <strain evidence="2 3">KRS-02083</strain>
    </source>
</reference>
<gene>
    <name evidence="2" type="ORF">SPJ1_1905</name>
</gene>
<dbReference type="Proteomes" id="UP000011769">
    <property type="component" value="Unassembled WGS sequence"/>
</dbReference>
<sequence length="481" mass="54346">MSELTVKFNSIDLSQFFRVVDIDRADQNQIVLTVKMRTSDSRSMQQAKRELRKILMTNSYYELIFSDEPELFYYAKVIKPFDESNGISWLQEVEITFNTLDGYAYSSSYQEIESNKITSSNNVITVEFDNEGSAMALPIIEVTHNDENGFLGVATSKSSLEIGNVETPDTIIQEQSEMLLNFKPFNATGMLAQGVQGVGIANDKGASLNGTLSSIIRTNGVSDVEWVCLSSPGSDGGKLLNGQSLTYTAPADSNGDVGTLFDTIYWRQVFHTSALNQQSAIKVTVSDADNNFLYGVETIKRSNTNLTEFNCMIGNPNKYEGYDIVRRSTFQANHILSQNPFMNSNGHMAMYRNDDVITFYERGYTKHQSDYLKGKKSVKVHVLILKYKNSPQVTDMFISDLIWQKHHISETVDIPNRYVKYSKVILDNEIGKVTVDGMPEKTVLGSEYIKLPPGISVLKFYFSSWLTTLPDVKLKYRKRYR</sequence>
<comment type="caution">
    <text evidence="2">The sequence shown here is derived from an EMBL/GenBank/DDBJ whole genome shotgun (WGS) entry which is preliminary data.</text>
</comment>
<organism evidence="2 3">
    <name type="scientific">Streptococcus parauberis KRS-02083</name>
    <dbReference type="NCBI Taxonomy" id="1207545"/>
    <lineage>
        <taxon>Bacteria</taxon>
        <taxon>Bacillati</taxon>
        <taxon>Bacillota</taxon>
        <taxon>Bacilli</taxon>
        <taxon>Lactobacillales</taxon>
        <taxon>Streptococcaceae</taxon>
        <taxon>Streptococcus</taxon>
    </lineage>
</organism>
<accession>A0ABP2SVY3</accession>
<name>A0ABP2SVY3_9STRE</name>
<dbReference type="EMBL" id="ALYM01000008">
    <property type="protein sequence ID" value="EMG24646.1"/>
    <property type="molecule type" value="Genomic_DNA"/>
</dbReference>
<evidence type="ECO:0000313" key="2">
    <source>
        <dbReference type="EMBL" id="EMG24646.1"/>
    </source>
</evidence>
<dbReference type="Gene3D" id="2.40.30.200">
    <property type="match status" value="1"/>
</dbReference>
<dbReference type="Pfam" id="PF05709">
    <property type="entry name" value="Sipho_tail"/>
    <property type="match status" value="1"/>
</dbReference>
<keyword evidence="3" id="KW-1185">Reference proteome</keyword>
<dbReference type="InterPro" id="IPR006520">
    <property type="entry name" value="Dit_BPSPP_N"/>
</dbReference>